<dbReference type="Proteomes" id="UP001153954">
    <property type="component" value="Unassembled WGS sequence"/>
</dbReference>
<dbReference type="PROSITE" id="PS50878">
    <property type="entry name" value="RT_POL"/>
    <property type="match status" value="1"/>
</dbReference>
<organism evidence="2 3">
    <name type="scientific">Euphydryas editha</name>
    <name type="common">Edith's checkerspot</name>
    <dbReference type="NCBI Taxonomy" id="104508"/>
    <lineage>
        <taxon>Eukaryota</taxon>
        <taxon>Metazoa</taxon>
        <taxon>Ecdysozoa</taxon>
        <taxon>Arthropoda</taxon>
        <taxon>Hexapoda</taxon>
        <taxon>Insecta</taxon>
        <taxon>Pterygota</taxon>
        <taxon>Neoptera</taxon>
        <taxon>Endopterygota</taxon>
        <taxon>Lepidoptera</taxon>
        <taxon>Glossata</taxon>
        <taxon>Ditrysia</taxon>
        <taxon>Papilionoidea</taxon>
        <taxon>Nymphalidae</taxon>
        <taxon>Nymphalinae</taxon>
        <taxon>Euphydryas</taxon>
    </lineage>
</organism>
<dbReference type="Pfam" id="PF00078">
    <property type="entry name" value="RVT_1"/>
    <property type="match status" value="1"/>
</dbReference>
<protein>
    <recommendedName>
        <fullName evidence="1">Reverse transcriptase domain-containing protein</fullName>
    </recommendedName>
</protein>
<proteinExistence type="predicted"/>
<dbReference type="CDD" id="cd01650">
    <property type="entry name" value="RT_nLTR_like"/>
    <property type="match status" value="1"/>
</dbReference>
<evidence type="ECO:0000313" key="3">
    <source>
        <dbReference type="Proteomes" id="UP001153954"/>
    </source>
</evidence>
<evidence type="ECO:0000259" key="1">
    <source>
        <dbReference type="PROSITE" id="PS50878"/>
    </source>
</evidence>
<dbReference type="PRINTS" id="PR01345">
    <property type="entry name" value="CERVTRCPTASE"/>
</dbReference>
<comment type="caution">
    <text evidence="2">The sequence shown here is derived from an EMBL/GenBank/DDBJ whole genome shotgun (WGS) entry which is preliminary data.</text>
</comment>
<dbReference type="EMBL" id="CAKOGL010000018">
    <property type="protein sequence ID" value="CAH2097315.1"/>
    <property type="molecule type" value="Genomic_DNA"/>
</dbReference>
<reference evidence="2" key="1">
    <citation type="submission" date="2022-03" db="EMBL/GenBank/DDBJ databases">
        <authorList>
            <person name="Tunstrom K."/>
        </authorList>
    </citation>
    <scope>NUCLEOTIDE SEQUENCE</scope>
</reference>
<dbReference type="InterPro" id="IPR036691">
    <property type="entry name" value="Endo/exonu/phosph_ase_sf"/>
</dbReference>
<feature type="domain" description="Reverse transcriptase" evidence="1">
    <location>
        <begin position="770"/>
        <end position="1060"/>
    </location>
</feature>
<accession>A0AAU9UDC2</accession>
<dbReference type="Gene3D" id="3.60.10.10">
    <property type="entry name" value="Endonuclease/exonuclease/phosphatase"/>
    <property type="match status" value="1"/>
</dbReference>
<gene>
    <name evidence="2" type="ORF">EEDITHA_LOCUS12555</name>
</gene>
<evidence type="ECO:0000313" key="2">
    <source>
        <dbReference type="EMBL" id="CAH2097315.1"/>
    </source>
</evidence>
<dbReference type="InterPro" id="IPR000477">
    <property type="entry name" value="RT_dom"/>
</dbReference>
<dbReference type="AlphaFoldDB" id="A0AAU9UDC2"/>
<keyword evidence="3" id="KW-1185">Reference proteome</keyword>
<dbReference type="PANTHER" id="PTHR33332">
    <property type="entry name" value="REVERSE TRANSCRIPTASE DOMAIN-CONTAINING PROTEIN"/>
    <property type="match status" value="1"/>
</dbReference>
<dbReference type="SUPFAM" id="SSF56219">
    <property type="entry name" value="DNase I-like"/>
    <property type="match status" value="1"/>
</dbReference>
<name>A0AAU9UDC2_EUPED</name>
<sequence length="1239" mass="141250">MSVESRSQWICVQCHSRERKGGDNSDTPVRNNKGLASPQLEFVTQRTKTRSGNSCSCLSASNIRDIIREELQSMFASKIQPEIVELRNIVSSIELSMAHFNGELERVKSVQDEQSKAIQLFKSEIESLATSNKVLSSRLAQIDQHARSSNIEIHCVPENKQENLITTVLQLGKVVKCPISEAQIHYCSRLAKMNNSSPRPRSILVKFSSPRLRDEFLAATTKFNRSNRDEKLNSSHLGIGGNKKTAIYVAEHLTHENKSLHAAARARARELGYKYVWGTLSCYYQNVRGLNTKTIELFGNVVCCNFDVIVFTETWLNSGVSDNELFDDRYMVYRRDRESSDFHGNKMGGGVLIAVSKRFHSSRVLTCESKCEDLWVKIELFDRNHQIDYLYICAVYIPPPVQKHILDHFVLNTSSVIEKLNTSNLVVLGDFNLGGLFWDGKAGSALTPMATNSMLNNIIVDFMSLNALSQYNYCLNNKNRTLDLVMSSLVVSHLSESEDPLSRIDPLHPPIELTIGINFQERLESCVGTRFRFHKADYERITFDLSNISWDKELSSYDCVDDMVEHFYKILREVIAKHVPKSKPRTNKYPLWFSGALVKVINEKFKYRTKYRKYGNPRDLITFELLRERCTKLHNLNYRSYLDSLETTLSSNPKIFWSYIKYKKGRRSSSYPASMSLDNRVASSGPDICNLFALQFSSVFNTNEFPVPDTMELPSASTYLAMVSVTTDEVFRVLKRLDPTKSAGSDGIPSIFVVKSAKALALPLQIIFNKSLCSGVFPSAWKNALVMPLFKGGDRCVVQNYRPISILTTFGKIFESILYPILACQFKQYVVAEQHGFVKSRSTSTNLFSFVEDLAEGVDHGHSYDAIYTDFSKAFDKVSHGLLLHKLSSIGVTGAFLSLCRSYLLNRYSKVVVGGHASREFVAASGVPQGSLLGPLFFNIFINDIEKCFHGSKFLMFADDLKLYRLVDTPQDSRLLQRDLSDLVAWCDVNGMGLNPSKCHVIRFSRKKATLTRTYYINHIPLDELDHTRDLGVIVDSKLRFNLHIEDVVGRAFRMLGFVLRNCKEFKSPRTKITLYNCLVRSLLEYCSVVWNPHYNVHINRLESVQKRFLRHLSYNYNMTGTLLSYSDRLIHFNMKSLRHRRELFDIMFLYKLVNGNLDTPNILSKINFTVPKIPQRLRKPPFKINSAKSNLGKFSPLNRSLRSYNMVHNLATDSNRIVDIFSNCPKLFKLLTAELIGD</sequence>